<geneLocation type="plasmid" evidence="2">
    <name>RCFBPv3_mp</name>
</geneLocation>
<protein>
    <submittedName>
        <fullName evidence="2">Uncharacterized protein</fullName>
    </submittedName>
</protein>
<accession>D8P635</accession>
<gene>
    <name evidence="2" type="ORF">RCFBP_mp30286</name>
</gene>
<evidence type="ECO:0000256" key="1">
    <source>
        <dbReference type="SAM" id="MobiDB-lite"/>
    </source>
</evidence>
<organism evidence="2">
    <name type="scientific">Ralstonia solanacearum CFBP2957</name>
    <dbReference type="NCBI Taxonomy" id="859656"/>
    <lineage>
        <taxon>Bacteria</taxon>
        <taxon>Pseudomonadati</taxon>
        <taxon>Pseudomonadota</taxon>
        <taxon>Betaproteobacteria</taxon>
        <taxon>Burkholderiales</taxon>
        <taxon>Burkholderiaceae</taxon>
        <taxon>Ralstonia</taxon>
        <taxon>Ralstonia solanacearum species complex</taxon>
    </lineage>
</organism>
<dbReference type="AlphaFoldDB" id="D8P635"/>
<sequence>MGKLSRESHAAGISNFPHSGKTRFIAAGESKRVAKTILTKTPSNARSSSDGIAQLTNSAKPIAPANNHTAIRFTDTPSS</sequence>
<feature type="region of interest" description="Disordered" evidence="1">
    <location>
        <begin position="1"/>
        <end position="22"/>
    </location>
</feature>
<reference evidence="2" key="1">
    <citation type="journal article" date="2010" name="BMC Genomics">
        <title>Genomes of three tomato pathogens within the Ralstonia solanacearum species complex reveal significant evolutionary divergence.</title>
        <authorList>
            <person name="Remenant B."/>
            <person name="Coupat-Goutaland B."/>
            <person name="Guidot A."/>
            <person name="Cellier G."/>
            <person name="Wicker E."/>
            <person name="Allen C."/>
            <person name="Fegan M."/>
            <person name="Pruvost O."/>
            <person name="Elbaz M."/>
            <person name="Calteau A."/>
            <person name="Salvignol G."/>
            <person name="Mornico D."/>
            <person name="Mangenot S."/>
            <person name="Barbe V."/>
            <person name="Medigue C."/>
            <person name="Prior P."/>
        </authorList>
    </citation>
    <scope>NUCLEOTIDE SEQUENCE [LARGE SCALE GENOMIC DNA]</scope>
    <source>
        <strain evidence="2">CFBP2957</strain>
        <plasmid evidence="2">RCFBPv3_mp</plasmid>
    </source>
</reference>
<dbReference type="EMBL" id="FP885907">
    <property type="protein sequence ID" value="CBJ54371.1"/>
    <property type="molecule type" value="Genomic_DNA"/>
</dbReference>
<proteinExistence type="predicted"/>
<reference evidence="2" key="2">
    <citation type="submission" date="2010-02" db="EMBL/GenBank/DDBJ databases">
        <authorList>
            <person name="Genoscope - CEA"/>
        </authorList>
    </citation>
    <scope>NUCLEOTIDE SEQUENCE</scope>
    <source>
        <strain evidence="2">CFBP2957</strain>
        <plasmid evidence="2">RCFBPv3_mp</plasmid>
    </source>
</reference>
<name>D8P635_RALSL</name>
<feature type="region of interest" description="Disordered" evidence="1">
    <location>
        <begin position="38"/>
        <end position="79"/>
    </location>
</feature>
<keyword evidence="2" id="KW-0614">Plasmid</keyword>
<feature type="compositionally biased region" description="Polar residues" evidence="1">
    <location>
        <begin position="38"/>
        <end position="59"/>
    </location>
</feature>
<evidence type="ECO:0000313" key="2">
    <source>
        <dbReference type="EMBL" id="CBJ54371.1"/>
    </source>
</evidence>